<evidence type="ECO:0000313" key="3">
    <source>
        <dbReference type="Proteomes" id="UP000244870"/>
    </source>
</evidence>
<keyword evidence="1" id="KW-0175">Coiled coil</keyword>
<protein>
    <submittedName>
        <fullName evidence="2">Uncharacterized protein</fullName>
    </submittedName>
</protein>
<sequence>MEGDDIGMTRQNDRKNLEKRLADLEKDRDEMAAELDLKSNRGRLLEHRDALRFDYLETQNALLLNQQAELLTLVTTLEKKLAQLTQDN</sequence>
<evidence type="ECO:0000313" key="2">
    <source>
        <dbReference type="EMBL" id="AWF95922.1"/>
    </source>
</evidence>
<dbReference type="Proteomes" id="UP000244870">
    <property type="component" value="Chromosome"/>
</dbReference>
<evidence type="ECO:0000256" key="1">
    <source>
        <dbReference type="SAM" id="Coils"/>
    </source>
</evidence>
<name>A0A2S1KSF2_9LACO</name>
<accession>A0A2S1KSF2</accession>
<proteinExistence type="predicted"/>
<organism evidence="2 3">
    <name type="scientific">Weissella cibaria</name>
    <dbReference type="NCBI Taxonomy" id="137591"/>
    <lineage>
        <taxon>Bacteria</taxon>
        <taxon>Bacillati</taxon>
        <taxon>Bacillota</taxon>
        <taxon>Bacilli</taxon>
        <taxon>Lactobacillales</taxon>
        <taxon>Lactobacillaceae</taxon>
        <taxon>Weissella</taxon>
    </lineage>
</organism>
<feature type="coiled-coil region" evidence="1">
    <location>
        <begin position="7"/>
        <end position="41"/>
    </location>
</feature>
<reference evidence="2 3" key="1">
    <citation type="submission" date="2017-04" db="EMBL/GenBank/DDBJ databases">
        <title>Weissella cibaria strain m2 complete genome.</title>
        <authorList>
            <person name="Pan Q."/>
            <person name="Tan M."/>
            <person name="Yao F."/>
            <person name="Su S."/>
        </authorList>
    </citation>
    <scope>NUCLEOTIDE SEQUENCE [LARGE SCALE GENOMIC DNA]</scope>
    <source>
        <strain evidence="2 3">M2</strain>
    </source>
</reference>
<dbReference type="EMBL" id="CP020928">
    <property type="protein sequence ID" value="AWF95922.1"/>
    <property type="molecule type" value="Genomic_DNA"/>
</dbReference>
<gene>
    <name evidence="2" type="ORF">B6254_1528</name>
</gene>
<dbReference type="AlphaFoldDB" id="A0A2S1KSF2"/>